<dbReference type="Gene3D" id="1.10.510.10">
    <property type="entry name" value="Transferase(Phosphotransferase) domain 1"/>
    <property type="match status" value="2"/>
</dbReference>
<dbReference type="EMBL" id="JARVKM010000008">
    <property type="protein sequence ID" value="KAK9780064.1"/>
    <property type="molecule type" value="Genomic_DNA"/>
</dbReference>
<keyword evidence="13" id="KW-1185">Reference proteome</keyword>
<evidence type="ECO:0000256" key="4">
    <source>
        <dbReference type="ARBA" id="ARBA00022741"/>
    </source>
</evidence>
<feature type="region of interest" description="Disordered" evidence="10">
    <location>
        <begin position="637"/>
        <end position="744"/>
    </location>
</feature>
<dbReference type="PANTHER" id="PTHR47634">
    <property type="entry name" value="PROTEIN KINASE DOMAIN-CONTAINING PROTEIN-RELATED"/>
    <property type="match status" value="1"/>
</dbReference>
<evidence type="ECO:0000256" key="3">
    <source>
        <dbReference type="ARBA" id="ARBA00022679"/>
    </source>
</evidence>
<feature type="region of interest" description="Disordered" evidence="10">
    <location>
        <begin position="1"/>
        <end position="51"/>
    </location>
</feature>
<evidence type="ECO:0000256" key="1">
    <source>
        <dbReference type="ARBA" id="ARBA00012513"/>
    </source>
</evidence>
<keyword evidence="5" id="KW-0418">Kinase</keyword>
<feature type="domain" description="Protein kinase" evidence="11">
    <location>
        <begin position="79"/>
        <end position="593"/>
    </location>
</feature>
<name>A0ABR2Y219_9PEZI</name>
<protein>
    <recommendedName>
        <fullName evidence="1">non-specific serine/threonine protein kinase</fullName>
        <ecNumber evidence="1">2.7.11.1</ecNumber>
    </recommendedName>
</protein>
<dbReference type="InterPro" id="IPR011009">
    <property type="entry name" value="Kinase-like_dom_sf"/>
</dbReference>
<dbReference type="SMART" id="SM00220">
    <property type="entry name" value="S_TKc"/>
    <property type="match status" value="1"/>
</dbReference>
<dbReference type="InterPro" id="IPR051334">
    <property type="entry name" value="SRPK"/>
</dbReference>
<reference evidence="12 13" key="1">
    <citation type="submission" date="2024-02" db="EMBL/GenBank/DDBJ databases">
        <title>First draft genome assembly of two strains of Seiridium cardinale.</title>
        <authorList>
            <person name="Emiliani G."/>
            <person name="Scali E."/>
        </authorList>
    </citation>
    <scope>NUCLEOTIDE SEQUENCE [LARGE SCALE GENOMIC DNA]</scope>
    <source>
        <strain evidence="12 13">BM-138-000479</strain>
    </source>
</reference>
<evidence type="ECO:0000256" key="7">
    <source>
        <dbReference type="ARBA" id="ARBA00047899"/>
    </source>
</evidence>
<dbReference type="InterPro" id="IPR000719">
    <property type="entry name" value="Prot_kinase_dom"/>
</dbReference>
<keyword evidence="2" id="KW-0723">Serine/threonine-protein kinase</keyword>
<dbReference type="PROSITE" id="PS00107">
    <property type="entry name" value="PROTEIN_KINASE_ATP"/>
    <property type="match status" value="1"/>
</dbReference>
<sequence length="744" mass="84280">MPTLSDTGDIAPNGSNTQLEESEKDPQPLPNLDTPPKAGGLEWDDYDPEETDTEDLALYRQGGLHPIIPGDFIGDDRRYEVVHKLGSGASSTVWLCHDTFESSWIAIKVLTAKLSSGPDPYAMFWEAVQGSSLEEIEAANLVVHKREFWLHGPNGKHRCLVLPLLGRPAGDHYSEFQNPNLERLLKHRCYQMVEAVHFLQARGLYHRKFSDDIVLMKMRSLDGIPKENFCHHLPPPRVLMPRKLIQLKEQLGDGHVPEYITCPANLEGLHRRYGINGIAIIEAESSSRIPWEVKLSLPSLDAPEIVFEGAAADQRAQIWSLANMIWRIRVGNLPFGSSLLSSHEVVIANMEFLLGQLPRKYKGPWETVLLGKRRGWKPRFHDDQDPEKVLWGNWRMLVDATAALRERISQEEEELKVNQQSFRGSIQDESSNSTSPRDVEIKSFANKYQCFEGPHRYEPVKLSEAFEGRLLGRYRVITTDGEGKKVRDGGFKPDGWVKGVYCRGDLTKRVTQFNTPLEQDLATDWPGCHPEPSPFWPGYDSRYDGSIDGEWDNTVRRVPDEEIPLLADLFGNMWRYDPKERSTTAEILEHPWFYDRMPVDPRYDKGIEKKQGLAIPESSDNKVQDSVHDHRVMLGNHAPEQNAQGEIPTQPATEERPKELADSSDQMKTSEVKTSHDTTSVECVGRTSAEGQPRVSAGFGETSEKKETQPKRKAEAESTSGSSKKSRPNEASNEAWRSRLRPRK</sequence>
<evidence type="ECO:0000313" key="13">
    <source>
        <dbReference type="Proteomes" id="UP001465668"/>
    </source>
</evidence>
<dbReference type="EC" id="2.7.11.1" evidence="1"/>
<evidence type="ECO:0000256" key="2">
    <source>
        <dbReference type="ARBA" id="ARBA00022527"/>
    </source>
</evidence>
<evidence type="ECO:0000313" key="12">
    <source>
        <dbReference type="EMBL" id="KAK9780064.1"/>
    </source>
</evidence>
<keyword evidence="3" id="KW-0808">Transferase</keyword>
<organism evidence="12 13">
    <name type="scientific">Seiridium cardinale</name>
    <dbReference type="NCBI Taxonomy" id="138064"/>
    <lineage>
        <taxon>Eukaryota</taxon>
        <taxon>Fungi</taxon>
        <taxon>Dikarya</taxon>
        <taxon>Ascomycota</taxon>
        <taxon>Pezizomycotina</taxon>
        <taxon>Sordariomycetes</taxon>
        <taxon>Xylariomycetidae</taxon>
        <taxon>Amphisphaeriales</taxon>
        <taxon>Sporocadaceae</taxon>
        <taxon>Seiridium</taxon>
    </lineage>
</organism>
<evidence type="ECO:0000259" key="11">
    <source>
        <dbReference type="PROSITE" id="PS50011"/>
    </source>
</evidence>
<evidence type="ECO:0000256" key="6">
    <source>
        <dbReference type="ARBA" id="ARBA00022840"/>
    </source>
</evidence>
<accession>A0ABR2Y219</accession>
<feature type="region of interest" description="Disordered" evidence="10">
    <location>
        <begin position="419"/>
        <end position="438"/>
    </location>
</feature>
<dbReference type="SUPFAM" id="SSF56112">
    <property type="entry name" value="Protein kinase-like (PK-like)"/>
    <property type="match status" value="2"/>
</dbReference>
<keyword evidence="4 9" id="KW-0547">Nucleotide-binding</keyword>
<evidence type="ECO:0000256" key="8">
    <source>
        <dbReference type="ARBA" id="ARBA00048679"/>
    </source>
</evidence>
<dbReference type="InterPro" id="IPR017441">
    <property type="entry name" value="Protein_kinase_ATP_BS"/>
</dbReference>
<proteinExistence type="predicted"/>
<gene>
    <name evidence="12" type="ORF">SCAR479_03188</name>
</gene>
<feature type="compositionally biased region" description="Acidic residues" evidence="10">
    <location>
        <begin position="42"/>
        <end position="51"/>
    </location>
</feature>
<feature type="binding site" evidence="9">
    <location>
        <position position="108"/>
    </location>
    <ligand>
        <name>ATP</name>
        <dbReference type="ChEBI" id="CHEBI:30616"/>
    </ligand>
</feature>
<feature type="compositionally biased region" description="Polar residues" evidence="10">
    <location>
        <begin position="419"/>
        <end position="436"/>
    </location>
</feature>
<dbReference type="PANTHER" id="PTHR47634:SF9">
    <property type="entry name" value="PROTEIN KINASE DOMAIN-CONTAINING PROTEIN-RELATED"/>
    <property type="match status" value="1"/>
</dbReference>
<dbReference type="Proteomes" id="UP001465668">
    <property type="component" value="Unassembled WGS sequence"/>
</dbReference>
<keyword evidence="6 9" id="KW-0067">ATP-binding</keyword>
<evidence type="ECO:0000256" key="9">
    <source>
        <dbReference type="PROSITE-ProRule" id="PRU10141"/>
    </source>
</evidence>
<dbReference type="PROSITE" id="PS50011">
    <property type="entry name" value="PROTEIN_KINASE_DOM"/>
    <property type="match status" value="1"/>
</dbReference>
<comment type="catalytic activity">
    <reaction evidence="7">
        <text>L-threonyl-[protein] + ATP = O-phospho-L-threonyl-[protein] + ADP + H(+)</text>
        <dbReference type="Rhea" id="RHEA:46608"/>
        <dbReference type="Rhea" id="RHEA-COMP:11060"/>
        <dbReference type="Rhea" id="RHEA-COMP:11605"/>
        <dbReference type="ChEBI" id="CHEBI:15378"/>
        <dbReference type="ChEBI" id="CHEBI:30013"/>
        <dbReference type="ChEBI" id="CHEBI:30616"/>
        <dbReference type="ChEBI" id="CHEBI:61977"/>
        <dbReference type="ChEBI" id="CHEBI:456216"/>
        <dbReference type="EC" id="2.7.11.1"/>
    </reaction>
</comment>
<dbReference type="Gene3D" id="3.30.200.20">
    <property type="entry name" value="Phosphorylase Kinase, domain 1"/>
    <property type="match status" value="1"/>
</dbReference>
<evidence type="ECO:0000256" key="10">
    <source>
        <dbReference type="SAM" id="MobiDB-lite"/>
    </source>
</evidence>
<comment type="caution">
    <text evidence="12">The sequence shown here is derived from an EMBL/GenBank/DDBJ whole genome shotgun (WGS) entry which is preliminary data.</text>
</comment>
<evidence type="ECO:0000256" key="5">
    <source>
        <dbReference type="ARBA" id="ARBA00022777"/>
    </source>
</evidence>
<comment type="catalytic activity">
    <reaction evidence="8">
        <text>L-seryl-[protein] + ATP = O-phospho-L-seryl-[protein] + ADP + H(+)</text>
        <dbReference type="Rhea" id="RHEA:17989"/>
        <dbReference type="Rhea" id="RHEA-COMP:9863"/>
        <dbReference type="Rhea" id="RHEA-COMP:11604"/>
        <dbReference type="ChEBI" id="CHEBI:15378"/>
        <dbReference type="ChEBI" id="CHEBI:29999"/>
        <dbReference type="ChEBI" id="CHEBI:30616"/>
        <dbReference type="ChEBI" id="CHEBI:83421"/>
        <dbReference type="ChEBI" id="CHEBI:456216"/>
        <dbReference type="EC" id="2.7.11.1"/>
    </reaction>
</comment>
<feature type="compositionally biased region" description="Basic and acidic residues" evidence="10">
    <location>
        <begin position="702"/>
        <end position="716"/>
    </location>
</feature>